<evidence type="ECO:0000313" key="7">
    <source>
        <dbReference type="EnsemblMetazoa" id="PHUM580060-PA"/>
    </source>
</evidence>
<feature type="coiled-coil region" evidence="2">
    <location>
        <begin position="674"/>
        <end position="704"/>
    </location>
</feature>
<feature type="compositionally biased region" description="Basic residues" evidence="3">
    <location>
        <begin position="752"/>
        <end position="769"/>
    </location>
</feature>
<dbReference type="SMART" id="SM00441">
    <property type="entry name" value="FF"/>
    <property type="match status" value="4"/>
</dbReference>
<feature type="coiled-coil region" evidence="2">
    <location>
        <begin position="382"/>
        <end position="428"/>
    </location>
</feature>
<feature type="domain" description="FF" evidence="5">
    <location>
        <begin position="553"/>
        <end position="615"/>
    </location>
</feature>
<dbReference type="InterPro" id="IPR036020">
    <property type="entry name" value="WW_dom_sf"/>
</dbReference>
<organism>
    <name type="scientific">Pediculus humanus subsp. corporis</name>
    <name type="common">Body louse</name>
    <dbReference type="NCBI Taxonomy" id="121224"/>
    <lineage>
        <taxon>Eukaryota</taxon>
        <taxon>Metazoa</taxon>
        <taxon>Ecdysozoa</taxon>
        <taxon>Arthropoda</taxon>
        <taxon>Hexapoda</taxon>
        <taxon>Insecta</taxon>
        <taxon>Pterygota</taxon>
        <taxon>Neoptera</taxon>
        <taxon>Paraneoptera</taxon>
        <taxon>Psocodea</taxon>
        <taxon>Troctomorpha</taxon>
        <taxon>Phthiraptera</taxon>
        <taxon>Anoplura</taxon>
        <taxon>Pediculidae</taxon>
        <taxon>Pediculus</taxon>
    </lineage>
</organism>
<sequence>MCFIFLKKDPKNPPPIAPNFTGSPGMPPAAFSPTVPPPMMSTNFMTPPPGSFNMLPPGFGMPPFMGGPPPQAQDLAKSAIISAGPQLLNEKSNDLTSKTESDSSKSKASVWTEHKSPDGRTYYYNTITKLSFWEKPDELKTPTELLLSRCPWKEYKSDTGRTYYHNVNTKESRWTIPEELQELKEKIAKEEVVPKTAPVVVASPVTIHNEDSNSSLSMPLPSAIPAPMPMPILAPALPGGPMPPMGQIPIPNMGPIGYMPPMMPVPGMNMMPVPPTNPLPSQNNNDSKSSALDQAMAATLAAISIPTTPKLEEDSNQSTTPKESTTSRNSTPEPKLVFKDKKEAIEAFKDLLRERDVPSTASWETCVKMISSDPRYPLLKKLNEKKQAFNAYKTQKQKDEREASRLKAKKAKADLEEFLMNNERMSSNLKYYKCEEIFGNLEVWDAVPEADRRDIHEDVVFNLAKKEKEVAKIMKKQNMKSLAAILDAITDIDYRTTWQDAQQMLLDNTTFAQDSNLLAMDKEDALIVFEEHIRELEREEAEDKEREKRRIKRLHRKNRDNFIALLDELHEQGKLTSMSLWVELYPIISADIRFSAMLGQGGSTPLDLFKFYVEDLKSRFHDEKKIIKEILKEKNFEVYVSTTFEEFATIVCEDRRSETLDAGNVKLTYNAFLEKAEAREKERIKEEVRKLRKLENAFKTLLRQNEIDYRVEWLEIRGQIENDEAFKAITLESERIRIFKDFQHETEESCGHRHSRGKKSKKKRARHRSRSESGSEFSDDRRSHSKKRKKRRSSNESETSNEEKYSKRKNKKEKKRKHGSASESDSPGMERGERKSIDEQPSKDKDDGELSEGELERRRYLLLQQLQEQEE</sequence>
<feature type="domain" description="WW" evidence="4">
    <location>
        <begin position="111"/>
        <end position="138"/>
    </location>
</feature>
<feature type="domain" description="FF" evidence="5">
    <location>
        <begin position="690"/>
        <end position="745"/>
    </location>
</feature>
<dbReference type="VEuPathDB" id="VectorBase:PHUM580060"/>
<feature type="compositionally biased region" description="Basic and acidic residues" evidence="3">
    <location>
        <begin position="770"/>
        <end position="782"/>
    </location>
</feature>
<dbReference type="InterPro" id="IPR039726">
    <property type="entry name" value="Prp40-like"/>
</dbReference>
<dbReference type="CDD" id="cd00201">
    <property type="entry name" value="WW"/>
    <property type="match status" value="2"/>
</dbReference>
<dbReference type="PANTHER" id="PTHR11864:SF0">
    <property type="entry name" value="PRP40 PRE-MRNA PROCESSING FACTOR 40 HOMOLOG A (YEAST)"/>
    <property type="match status" value="1"/>
</dbReference>
<feature type="coiled-coil region" evidence="2">
    <location>
        <begin position="519"/>
        <end position="557"/>
    </location>
</feature>
<reference evidence="6" key="2">
    <citation type="submission" date="2007-04" db="EMBL/GenBank/DDBJ databases">
        <title>The genome of the human body louse.</title>
        <authorList>
            <consortium name="The Human Body Louse Genome Consortium"/>
            <person name="Kirkness E."/>
            <person name="Walenz B."/>
            <person name="Hass B."/>
            <person name="Bruggner R."/>
            <person name="Strausberg R."/>
        </authorList>
    </citation>
    <scope>NUCLEOTIDE SEQUENCE</scope>
    <source>
        <strain evidence="6">USDA</strain>
    </source>
</reference>
<dbReference type="FunFam" id="1.10.10.440:FF:000002">
    <property type="entry name" value="pre-mRNA-processing factor 40 homolog A isoform X1"/>
    <property type="match status" value="1"/>
</dbReference>
<dbReference type="EMBL" id="DS235873">
    <property type="protein sequence ID" value="EEB19557.1"/>
    <property type="molecule type" value="Genomic_DNA"/>
</dbReference>
<protein>
    <submittedName>
        <fullName evidence="6 7">Uncharacterized protein</fullName>
    </submittedName>
</protein>
<dbReference type="Proteomes" id="UP000009046">
    <property type="component" value="Unassembled WGS sequence"/>
</dbReference>
<feature type="region of interest" description="Disordered" evidence="3">
    <location>
        <begin position="745"/>
        <end position="856"/>
    </location>
</feature>
<feature type="domain" description="FF" evidence="5">
    <location>
        <begin position="341"/>
        <end position="395"/>
    </location>
</feature>
<gene>
    <name evidence="7" type="primary">8232227</name>
    <name evidence="6" type="ORF">Phum_PHUM580060</name>
</gene>
<dbReference type="FunFam" id="1.10.10.440:FF:000003">
    <property type="entry name" value="Pre-mRNA processing factor 40 homolog A"/>
    <property type="match status" value="1"/>
</dbReference>
<feature type="compositionally biased region" description="Basic residues" evidence="3">
    <location>
        <begin position="806"/>
        <end position="819"/>
    </location>
</feature>
<dbReference type="GO" id="GO:0005685">
    <property type="term" value="C:U1 snRNP"/>
    <property type="evidence" value="ECO:0007669"/>
    <property type="project" value="TreeGrafter"/>
</dbReference>
<dbReference type="Pfam" id="PF01846">
    <property type="entry name" value="FF"/>
    <property type="match status" value="3"/>
</dbReference>
<dbReference type="AlphaFoldDB" id="E0W1W3"/>
<feature type="compositionally biased region" description="Basic and acidic residues" evidence="3">
    <location>
        <begin position="828"/>
        <end position="856"/>
    </location>
</feature>
<keyword evidence="8" id="KW-1185">Reference proteome</keyword>
<dbReference type="SUPFAM" id="SSF81698">
    <property type="entry name" value="FF domain"/>
    <property type="match status" value="4"/>
</dbReference>
<feature type="region of interest" description="Disordered" evidence="3">
    <location>
        <begin position="87"/>
        <end position="112"/>
    </location>
</feature>
<evidence type="ECO:0000313" key="6">
    <source>
        <dbReference type="EMBL" id="EEB19557.1"/>
    </source>
</evidence>
<dbReference type="KEGG" id="phu:Phum_PHUM580060"/>
<feature type="compositionally biased region" description="Basic residues" evidence="3">
    <location>
        <begin position="783"/>
        <end position="792"/>
    </location>
</feature>
<proteinExistence type="predicted"/>
<feature type="compositionally biased region" description="Basic and acidic residues" evidence="3">
    <location>
        <begin position="91"/>
        <end position="105"/>
    </location>
</feature>
<feature type="region of interest" description="Disordered" evidence="3">
    <location>
        <begin position="305"/>
        <end position="336"/>
    </location>
</feature>
<name>E0W1W3_PEDHC</name>
<dbReference type="GO" id="GO:0045292">
    <property type="term" value="P:mRNA cis splicing, via spliceosome"/>
    <property type="evidence" value="ECO:0007669"/>
    <property type="project" value="InterPro"/>
</dbReference>
<evidence type="ECO:0000256" key="1">
    <source>
        <dbReference type="ARBA" id="ARBA00022737"/>
    </source>
</evidence>
<evidence type="ECO:0000259" key="5">
    <source>
        <dbReference type="PROSITE" id="PS51676"/>
    </source>
</evidence>
<keyword evidence="2" id="KW-0175">Coiled coil</keyword>
<dbReference type="GO" id="GO:0071004">
    <property type="term" value="C:U2-type prespliceosome"/>
    <property type="evidence" value="ECO:0007669"/>
    <property type="project" value="TreeGrafter"/>
</dbReference>
<feature type="domain" description="FF" evidence="5">
    <location>
        <begin position="619"/>
        <end position="675"/>
    </location>
</feature>
<dbReference type="InParanoid" id="E0W1W3"/>
<dbReference type="FunFam" id="1.10.10.440:FF:000037">
    <property type="entry name" value="Pre-mRNA-processing factor 40"/>
    <property type="match status" value="1"/>
</dbReference>
<dbReference type="EnsemblMetazoa" id="PHUM580060-RA">
    <property type="protein sequence ID" value="PHUM580060-PA"/>
    <property type="gene ID" value="PHUM580060"/>
</dbReference>
<dbReference type="Pfam" id="PF25432">
    <property type="entry name" value="FF_PRPF40A"/>
    <property type="match status" value="1"/>
</dbReference>
<dbReference type="InterPro" id="IPR002713">
    <property type="entry name" value="FF_domain"/>
</dbReference>
<dbReference type="CTD" id="8232227"/>
<dbReference type="FunCoup" id="E0W1W3">
    <property type="interactions" value="2309"/>
</dbReference>
<dbReference type="PANTHER" id="PTHR11864">
    <property type="entry name" value="PRE-MRNA-PROCESSING PROTEIN PRP40"/>
    <property type="match status" value="1"/>
</dbReference>
<dbReference type="GO" id="GO:0003723">
    <property type="term" value="F:RNA binding"/>
    <property type="evidence" value="ECO:0007669"/>
    <property type="project" value="TreeGrafter"/>
</dbReference>
<dbReference type="Gene3D" id="2.20.70.10">
    <property type="match status" value="2"/>
</dbReference>
<evidence type="ECO:0000256" key="3">
    <source>
        <dbReference type="SAM" id="MobiDB-lite"/>
    </source>
</evidence>
<dbReference type="InterPro" id="IPR001202">
    <property type="entry name" value="WW_dom"/>
</dbReference>
<dbReference type="PROSITE" id="PS50020">
    <property type="entry name" value="WW_DOMAIN_2"/>
    <property type="match status" value="2"/>
</dbReference>
<dbReference type="Gene3D" id="1.10.10.440">
    <property type="entry name" value="FF domain"/>
    <property type="match status" value="4"/>
</dbReference>
<dbReference type="PROSITE" id="PS51676">
    <property type="entry name" value="FF"/>
    <property type="match status" value="4"/>
</dbReference>
<feature type="domain" description="WW" evidence="4">
    <location>
        <begin position="151"/>
        <end position="179"/>
    </location>
</feature>
<dbReference type="InterPro" id="IPR036517">
    <property type="entry name" value="FF_domain_sf"/>
</dbReference>
<keyword evidence="1" id="KW-0677">Repeat</keyword>
<dbReference type="SUPFAM" id="SSF51045">
    <property type="entry name" value="WW domain"/>
    <property type="match status" value="2"/>
</dbReference>
<dbReference type="RefSeq" id="XP_002432295.1">
    <property type="nucleotide sequence ID" value="XM_002432250.1"/>
</dbReference>
<dbReference type="PROSITE" id="PS01159">
    <property type="entry name" value="WW_DOMAIN_1"/>
    <property type="match status" value="1"/>
</dbReference>
<reference evidence="7" key="3">
    <citation type="submission" date="2021-02" db="UniProtKB">
        <authorList>
            <consortium name="EnsemblMetazoa"/>
        </authorList>
    </citation>
    <scope>IDENTIFICATION</scope>
    <source>
        <strain evidence="7">USDA</strain>
    </source>
</reference>
<reference evidence="6" key="1">
    <citation type="submission" date="2007-04" db="EMBL/GenBank/DDBJ databases">
        <title>Annotation of Pediculus humanus corporis strain USDA.</title>
        <authorList>
            <person name="Kirkness E."/>
            <person name="Hannick L."/>
            <person name="Hass B."/>
            <person name="Bruggner R."/>
            <person name="Lawson D."/>
            <person name="Bidwell S."/>
            <person name="Joardar V."/>
            <person name="Caler E."/>
            <person name="Walenz B."/>
            <person name="Inman J."/>
            <person name="Schobel S."/>
            <person name="Galinsky K."/>
            <person name="Amedeo P."/>
            <person name="Strausberg R."/>
        </authorList>
    </citation>
    <scope>NUCLEOTIDE SEQUENCE</scope>
    <source>
        <strain evidence="6">USDA</strain>
    </source>
</reference>
<feature type="compositionally biased region" description="Polar residues" evidence="3">
    <location>
        <begin position="316"/>
        <end position="332"/>
    </location>
</feature>
<evidence type="ECO:0000256" key="2">
    <source>
        <dbReference type="SAM" id="Coils"/>
    </source>
</evidence>
<accession>E0W1W3</accession>
<evidence type="ECO:0000259" key="4">
    <source>
        <dbReference type="PROSITE" id="PS50020"/>
    </source>
</evidence>
<dbReference type="HOGENOM" id="CLU_005825_0_0_1"/>
<dbReference type="OrthoDB" id="187617at2759"/>
<dbReference type="eggNOG" id="KOG0152">
    <property type="taxonomic scope" value="Eukaryota"/>
</dbReference>
<dbReference type="Pfam" id="PF00397">
    <property type="entry name" value="WW"/>
    <property type="match status" value="2"/>
</dbReference>
<dbReference type="EMBL" id="AAZO01007058">
    <property type="status" value="NOT_ANNOTATED_CDS"/>
    <property type="molecule type" value="Genomic_DNA"/>
</dbReference>
<dbReference type="GeneID" id="8232227"/>
<dbReference type="OMA" id="RDEIFQD"/>
<evidence type="ECO:0000313" key="8">
    <source>
        <dbReference type="Proteomes" id="UP000009046"/>
    </source>
</evidence>
<dbReference type="SMART" id="SM00456">
    <property type="entry name" value="WW"/>
    <property type="match status" value="2"/>
</dbReference>
<dbReference type="STRING" id="121224.E0W1W3"/>